<accession>B6ALQ4</accession>
<organism evidence="1">
    <name type="scientific">Leptospirillum sp. Group II '5-way CG'</name>
    <dbReference type="NCBI Taxonomy" id="419541"/>
    <lineage>
        <taxon>Bacteria</taxon>
        <taxon>Pseudomonadati</taxon>
        <taxon>Nitrospirota</taxon>
        <taxon>Nitrospiria</taxon>
        <taxon>Nitrospirales</taxon>
        <taxon>Nitrospiraceae</taxon>
        <taxon>Leptospirillum</taxon>
    </lineage>
</organism>
<sequence>MLLIDFLPDANYDLVRFYSMFFNRSMKKEKTFFPGSPMRKTQTHNKLLTLLVEWSNRKTVPDKEIKELLPKWKSECLDWSLISRELPRFAKSFLEKLTETGLGGFDWREVRSPDVAMRRGSVWVLERLQGKSFATGTFPKISPEVLDFFEGVRSYFPSPIDIELLGKCEICGRFLLSPRGGKRRSRACSNQHQAVLSSRDARSSAAYREKEKARNARRMAAVREAEKRVMAWRKEGKSPKEVQDLLWEWNEGNGNILGKRSLSNILEKGV</sequence>
<evidence type="ECO:0000313" key="1">
    <source>
        <dbReference type="EMBL" id="EDZ39411.1"/>
    </source>
</evidence>
<protein>
    <submittedName>
        <fullName evidence="1">Uncharacterized protein</fullName>
    </submittedName>
</protein>
<reference evidence="1" key="1">
    <citation type="journal article" date="2004" name="Nature">
        <title>Community structure and metabolism through reconstruction of microbial genomes from the environment.</title>
        <authorList>
            <person name="Tyson G.W."/>
            <person name="Chapman J."/>
            <person name="Hugenholtz P."/>
            <person name="Allen E.E."/>
            <person name="Ram R.J."/>
            <person name="Richardson P.M."/>
            <person name="Solovyev V.V."/>
            <person name="Rubin E.M."/>
            <person name="Rokhsar D.S."/>
            <person name="Banfield J.F."/>
        </authorList>
    </citation>
    <scope>NUCLEOTIDE SEQUENCE [LARGE SCALE GENOMIC DNA]</scope>
</reference>
<gene>
    <name evidence="1" type="ORF">CGL2_11277046</name>
</gene>
<proteinExistence type="predicted"/>
<dbReference type="AlphaFoldDB" id="B6ALQ4"/>
<dbReference type="EMBL" id="DS995259">
    <property type="protein sequence ID" value="EDZ39411.1"/>
    <property type="molecule type" value="Genomic_DNA"/>
</dbReference>
<reference evidence="1" key="2">
    <citation type="journal article" date="2008" name="PLoS Biol.">
        <title>Population genomic analysis of strain variation in Leptospirillum group II bacteria involved in acid mine drainage formation.</title>
        <authorList>
            <person name="Simmons S.L."/>
            <person name="Dibartolo G."/>
            <person name="Denef V.J."/>
            <person name="Goltsman D.S."/>
            <person name="Thelen M.P."/>
            <person name="Banfield J.F."/>
        </authorList>
    </citation>
    <scope>NUCLEOTIDE SEQUENCE [LARGE SCALE GENOMIC DNA]</scope>
</reference>
<name>B6ALQ4_9BACT</name>